<evidence type="ECO:0000313" key="7">
    <source>
        <dbReference type="EMBL" id="SEM96413.1"/>
    </source>
</evidence>
<proteinExistence type="predicted"/>
<name>A0A1H8CMP9_STIAU</name>
<evidence type="ECO:0000256" key="4">
    <source>
        <dbReference type="ARBA" id="ARBA00022801"/>
    </source>
</evidence>
<dbReference type="Pfam" id="PF07998">
    <property type="entry name" value="Peptidase_M54"/>
    <property type="match status" value="1"/>
</dbReference>
<dbReference type="GO" id="GO:0008237">
    <property type="term" value="F:metallopeptidase activity"/>
    <property type="evidence" value="ECO:0007669"/>
    <property type="project" value="UniProtKB-KW"/>
</dbReference>
<evidence type="ECO:0000313" key="8">
    <source>
        <dbReference type="Proteomes" id="UP000182719"/>
    </source>
</evidence>
<gene>
    <name evidence="7" type="ORF">SAMN05444354_12715</name>
</gene>
<keyword evidence="4" id="KW-0378">Hydrolase</keyword>
<dbReference type="NCBIfam" id="NF033824">
    <property type="entry name" value="Myxo_non_zincin"/>
    <property type="match status" value="1"/>
</dbReference>
<comment type="cofactor">
    <cofactor evidence="1">
        <name>Zn(2+)</name>
        <dbReference type="ChEBI" id="CHEBI:29105"/>
    </cofactor>
</comment>
<keyword evidence="6" id="KW-0482">Metalloprotease</keyword>
<dbReference type="InterPro" id="IPR024079">
    <property type="entry name" value="MetalloPept_cat_dom_sf"/>
</dbReference>
<keyword evidence="3" id="KW-0479">Metal-binding</keyword>
<dbReference type="PANTHER" id="PTHR15910:SF1">
    <property type="entry name" value="ARCHAEMETZINCIN-2"/>
    <property type="match status" value="1"/>
</dbReference>
<dbReference type="Proteomes" id="UP000182719">
    <property type="component" value="Unassembled WGS sequence"/>
</dbReference>
<dbReference type="GO" id="GO:0008270">
    <property type="term" value="F:zinc ion binding"/>
    <property type="evidence" value="ECO:0007669"/>
    <property type="project" value="InterPro"/>
</dbReference>
<dbReference type="PANTHER" id="PTHR15910">
    <property type="entry name" value="ARCHAEMETZINCIN"/>
    <property type="match status" value="1"/>
</dbReference>
<dbReference type="GO" id="GO:0006508">
    <property type="term" value="P:proteolysis"/>
    <property type="evidence" value="ECO:0007669"/>
    <property type="project" value="UniProtKB-KW"/>
</dbReference>
<sequence length="175" mass="19364">MTRKVLLLVTVGQPATSLLKDFEEPLSTHLGVQAVAGKTALSRPDYAFNKSRSQYHCNAILRRLVTLQEPSHAMVLGITDVDLFVPDTAFVFGEADRESRSAVVSDARLRAGAGPELVRRRAQVEALHQVGHLLGLSFCEDTRCLMSLAQTPQDVDRKQLALCNPCRNELNKLQR</sequence>
<protein>
    <submittedName>
        <fullName evidence="7">Archaemetzincin</fullName>
    </submittedName>
</protein>
<dbReference type="RefSeq" id="WP_075010633.1">
    <property type="nucleotide sequence ID" value="NZ_FOAP01000027.1"/>
</dbReference>
<dbReference type="OrthoDB" id="269208at2"/>
<reference evidence="8" key="1">
    <citation type="submission" date="2016-10" db="EMBL/GenBank/DDBJ databases">
        <authorList>
            <person name="Varghese N."/>
            <person name="Submissions S."/>
        </authorList>
    </citation>
    <scope>NUCLEOTIDE SEQUENCE [LARGE SCALE GENOMIC DNA]</scope>
    <source>
        <strain evidence="8">DSM 17044</strain>
    </source>
</reference>
<keyword evidence="8" id="KW-1185">Reference proteome</keyword>
<organism evidence="7 8">
    <name type="scientific">Stigmatella aurantiaca</name>
    <dbReference type="NCBI Taxonomy" id="41"/>
    <lineage>
        <taxon>Bacteria</taxon>
        <taxon>Pseudomonadati</taxon>
        <taxon>Myxococcota</taxon>
        <taxon>Myxococcia</taxon>
        <taxon>Myxococcales</taxon>
        <taxon>Cystobacterineae</taxon>
        <taxon>Archangiaceae</taxon>
        <taxon>Stigmatella</taxon>
    </lineage>
</organism>
<dbReference type="Gene3D" id="3.40.390.10">
    <property type="entry name" value="Collagenase (Catalytic Domain)"/>
    <property type="match status" value="1"/>
</dbReference>
<dbReference type="PIRSF" id="PIRSF005785">
    <property type="entry name" value="Zn-prot_arch"/>
    <property type="match status" value="1"/>
</dbReference>
<evidence type="ECO:0000256" key="6">
    <source>
        <dbReference type="ARBA" id="ARBA00023049"/>
    </source>
</evidence>
<dbReference type="InterPro" id="IPR012091">
    <property type="entry name" value="Pept_M54_archaemetzncn_arc/bac"/>
</dbReference>
<evidence type="ECO:0000256" key="5">
    <source>
        <dbReference type="ARBA" id="ARBA00022833"/>
    </source>
</evidence>
<accession>A0A1H8CMP9</accession>
<dbReference type="EMBL" id="FOAP01000027">
    <property type="protein sequence ID" value="SEM96413.1"/>
    <property type="molecule type" value="Genomic_DNA"/>
</dbReference>
<dbReference type="SUPFAM" id="SSF55486">
    <property type="entry name" value="Metalloproteases ('zincins'), catalytic domain"/>
    <property type="match status" value="1"/>
</dbReference>
<dbReference type="CDD" id="cd11375">
    <property type="entry name" value="Peptidase_M54"/>
    <property type="match status" value="1"/>
</dbReference>
<evidence type="ECO:0000256" key="3">
    <source>
        <dbReference type="ARBA" id="ARBA00022723"/>
    </source>
</evidence>
<dbReference type="AlphaFoldDB" id="A0A1H8CMP9"/>
<dbReference type="InterPro" id="IPR012962">
    <property type="entry name" value="Pept_M54_archaemetzincn"/>
</dbReference>
<keyword evidence="2" id="KW-0645">Protease</keyword>
<evidence type="ECO:0000256" key="2">
    <source>
        <dbReference type="ARBA" id="ARBA00022670"/>
    </source>
</evidence>
<keyword evidence="5" id="KW-0862">Zinc</keyword>
<evidence type="ECO:0000256" key="1">
    <source>
        <dbReference type="ARBA" id="ARBA00001947"/>
    </source>
</evidence>